<name>A0A6M3LG07_9ZZZZ</name>
<gene>
    <name evidence="1" type="ORF">MM415A02894_0012</name>
    <name evidence="2" type="ORF">MM415B03217_0012</name>
</gene>
<sequence length="274" mass="31467">MKRLITILILLFVGLCLARYSYGYDQMKPKEDPKLINDGCFTYVRIQTVGIAMGMCYDNGWKARETKFEMIGSGFVVKKGFIITASHVIEPLEVETVMAKYGSHNTKPFNVVNRLIFIYHFSDTPMVAKVHYLDVASDIAILKYKPIGILEPTTYEMEYCEFELKQNDVVFTFLHKRDKQGNLRDKLRIRYGKILTPYPSTPTMGKEISSFSMNTITLLMNVYGGDSGSPLFAFRDSVPIFIGIINRIRIDEVIFLTYAVTLPNIRRYLNIEVE</sequence>
<protein>
    <submittedName>
        <fullName evidence="2">Putative trypsin-like peptidase domain containing protein</fullName>
    </submittedName>
</protein>
<dbReference type="Pfam" id="PF13365">
    <property type="entry name" value="Trypsin_2"/>
    <property type="match status" value="1"/>
</dbReference>
<dbReference type="Gene3D" id="2.40.10.10">
    <property type="entry name" value="Trypsin-like serine proteases"/>
    <property type="match status" value="1"/>
</dbReference>
<dbReference type="SUPFAM" id="SSF50494">
    <property type="entry name" value="Trypsin-like serine proteases"/>
    <property type="match status" value="1"/>
</dbReference>
<dbReference type="InterPro" id="IPR009003">
    <property type="entry name" value="Peptidase_S1_PA"/>
</dbReference>
<dbReference type="InterPro" id="IPR043504">
    <property type="entry name" value="Peptidase_S1_PA_chymotrypsin"/>
</dbReference>
<dbReference type="AlphaFoldDB" id="A0A6M3LG07"/>
<dbReference type="EMBL" id="MT141928">
    <property type="protein sequence ID" value="QJA72152.1"/>
    <property type="molecule type" value="Genomic_DNA"/>
</dbReference>
<proteinExistence type="predicted"/>
<evidence type="ECO:0000313" key="1">
    <source>
        <dbReference type="EMBL" id="QJA72152.1"/>
    </source>
</evidence>
<dbReference type="EMBL" id="MT143028">
    <property type="protein sequence ID" value="QJA91985.1"/>
    <property type="molecule type" value="Genomic_DNA"/>
</dbReference>
<accession>A0A6M3LG07</accession>
<evidence type="ECO:0000313" key="2">
    <source>
        <dbReference type="EMBL" id="QJA91985.1"/>
    </source>
</evidence>
<organism evidence="2">
    <name type="scientific">viral metagenome</name>
    <dbReference type="NCBI Taxonomy" id="1070528"/>
    <lineage>
        <taxon>unclassified sequences</taxon>
        <taxon>metagenomes</taxon>
        <taxon>organismal metagenomes</taxon>
    </lineage>
</organism>
<reference evidence="2" key="1">
    <citation type="submission" date="2020-03" db="EMBL/GenBank/DDBJ databases">
        <title>The deep terrestrial virosphere.</title>
        <authorList>
            <person name="Holmfeldt K."/>
            <person name="Nilsson E."/>
            <person name="Simone D."/>
            <person name="Lopez-Fernandez M."/>
            <person name="Wu X."/>
            <person name="de Brujin I."/>
            <person name="Lundin D."/>
            <person name="Andersson A."/>
            <person name="Bertilsson S."/>
            <person name="Dopson M."/>
        </authorList>
    </citation>
    <scope>NUCLEOTIDE SEQUENCE</scope>
    <source>
        <strain evidence="1">MM415A02894</strain>
        <strain evidence="2">MM415B03217</strain>
    </source>
</reference>